<dbReference type="Pfam" id="PF13365">
    <property type="entry name" value="Trypsin_2"/>
    <property type="match status" value="1"/>
</dbReference>
<accession>A0ABS5YWJ7</accession>
<dbReference type="Gene3D" id="2.40.10.120">
    <property type="match status" value="1"/>
</dbReference>
<dbReference type="Proteomes" id="UP001519654">
    <property type="component" value="Unassembled WGS sequence"/>
</dbReference>
<dbReference type="EMBL" id="JAHKKG010000010">
    <property type="protein sequence ID" value="MBU2667810.1"/>
    <property type="molecule type" value="Genomic_DNA"/>
</dbReference>
<keyword evidence="2" id="KW-0645">Protease</keyword>
<name>A0ABS5YWJ7_9ACTN</name>
<organism evidence="2 3">
    <name type="scientific">Paractinoplanes bogorensis</name>
    <dbReference type="NCBI Taxonomy" id="1610840"/>
    <lineage>
        <taxon>Bacteria</taxon>
        <taxon>Bacillati</taxon>
        <taxon>Actinomycetota</taxon>
        <taxon>Actinomycetes</taxon>
        <taxon>Micromonosporales</taxon>
        <taxon>Micromonosporaceae</taxon>
        <taxon>Paractinoplanes</taxon>
    </lineage>
</organism>
<reference evidence="2 3" key="1">
    <citation type="submission" date="2021-06" db="EMBL/GenBank/DDBJ databases">
        <title>Actinoplanes lichenicola sp. nov., and Actinoplanes ovalisporus sp. nov., isolated from lichen in Thailand.</title>
        <authorList>
            <person name="Saeng-In P."/>
            <person name="Kanchanasin P."/>
            <person name="Yuki M."/>
            <person name="Kudo T."/>
            <person name="Ohkuma M."/>
            <person name="Phongsopitanun W."/>
            <person name="Tanasupawat S."/>
        </authorList>
    </citation>
    <scope>NUCLEOTIDE SEQUENCE [LARGE SCALE GENOMIC DNA]</scope>
    <source>
        <strain evidence="2 3">NBRC 110975</strain>
    </source>
</reference>
<comment type="caution">
    <text evidence="2">The sequence shown here is derived from an EMBL/GenBank/DDBJ whole genome shotgun (WGS) entry which is preliminary data.</text>
</comment>
<dbReference type="GO" id="GO:0008233">
    <property type="term" value="F:peptidase activity"/>
    <property type="evidence" value="ECO:0007669"/>
    <property type="project" value="UniProtKB-KW"/>
</dbReference>
<keyword evidence="3" id="KW-1185">Reference proteome</keyword>
<dbReference type="InterPro" id="IPR009003">
    <property type="entry name" value="Peptidase_S1_PA"/>
</dbReference>
<keyword evidence="2" id="KW-0378">Hydrolase</keyword>
<evidence type="ECO:0000313" key="2">
    <source>
        <dbReference type="EMBL" id="MBU2667810.1"/>
    </source>
</evidence>
<sequence length="632" mass="69581">MSAPAIPFDELRHLLKRCVALVVVDGSPIGTAFFVDDRRLLTCEHVLTGTRVQVRPWDRNAGESEILEVIDIVSDEVHDLALLTVDAPKKAGSRTAVLLGTSLLNAQYCVAGYRDIAGYEPALEAPDAVGDPREQAPGQPQTLELRNIWISGGLSGGPVMNLTTGAVVAVTRLAHYLDNNVGGAGTPVSQVFQSFPALRSYQSQPPVEARAWRELLGKAKWEALGLSWATESTVNLYVSGDLRRWRIGLGHEGLSPDDDITGNNLGEEIAEALFRWARRRRVRDKAEVALLGRLLASALFPGRVGEELQRLALADSTLIRLHVENENELADIPWELAAVPGSNKGYLSTNERIQFTRAIPNTDDEYQGSWLEQTSETVLPVIAQPPEWADSYPAICHARRQIPWPKEDELRSNLEGCLERNGIEFRRAALNPRYTDVEANFSKHEYAAFHYVGFGKVEDDVAHMTFVENGDPQWKEVAEVLTAAGEGGIRLVVLEFGMPPEVQELKPISPSSLGNCLPSGIQAVVVTSYPVHPRQYWRFDSGFYEALGKERTSVESAVQRGRRLVSKDSPVEDAAGFGWFTLLTAGRNGLHLRPPLPTGPASELSTQQTQIPPRVNKPVGTSATERTDEFLR</sequence>
<proteinExistence type="predicted"/>
<protein>
    <submittedName>
        <fullName evidence="2">Serine protease</fullName>
    </submittedName>
</protein>
<gene>
    <name evidence="2" type="ORF">KOI35_30295</name>
</gene>
<feature type="region of interest" description="Disordered" evidence="1">
    <location>
        <begin position="593"/>
        <end position="632"/>
    </location>
</feature>
<evidence type="ECO:0000256" key="1">
    <source>
        <dbReference type="SAM" id="MobiDB-lite"/>
    </source>
</evidence>
<dbReference type="SUPFAM" id="SSF50494">
    <property type="entry name" value="Trypsin-like serine proteases"/>
    <property type="match status" value="1"/>
</dbReference>
<evidence type="ECO:0000313" key="3">
    <source>
        <dbReference type="Proteomes" id="UP001519654"/>
    </source>
</evidence>
<dbReference type="GO" id="GO:0006508">
    <property type="term" value="P:proteolysis"/>
    <property type="evidence" value="ECO:0007669"/>
    <property type="project" value="UniProtKB-KW"/>
</dbReference>
<dbReference type="RefSeq" id="WP_215792080.1">
    <property type="nucleotide sequence ID" value="NZ_JAHKKG010000010.1"/>
</dbReference>